<proteinExistence type="predicted"/>
<accession>A0AAV4ME40</accession>
<dbReference type="EMBL" id="BPLR01019692">
    <property type="protein sequence ID" value="GIX70702.1"/>
    <property type="molecule type" value="Genomic_DNA"/>
</dbReference>
<sequence length="79" mass="8550">MDCEKLSDIFPKRECASGKLQALIMSMANACGCSTAMLTSFITVRKKPAQIQKPSREIALIGHSLSNQPAEPSYPLAHS</sequence>
<keyword evidence="3" id="KW-1185">Reference proteome</keyword>
<keyword evidence="1" id="KW-0472">Membrane</keyword>
<dbReference type="Proteomes" id="UP001054945">
    <property type="component" value="Unassembled WGS sequence"/>
</dbReference>
<comment type="caution">
    <text evidence="2">The sequence shown here is derived from an EMBL/GenBank/DDBJ whole genome shotgun (WGS) entry which is preliminary data.</text>
</comment>
<keyword evidence="1" id="KW-1133">Transmembrane helix</keyword>
<name>A0AAV4ME40_CAEEX</name>
<organism evidence="2 3">
    <name type="scientific">Caerostris extrusa</name>
    <name type="common">Bark spider</name>
    <name type="synonym">Caerostris bankana</name>
    <dbReference type="NCBI Taxonomy" id="172846"/>
    <lineage>
        <taxon>Eukaryota</taxon>
        <taxon>Metazoa</taxon>
        <taxon>Ecdysozoa</taxon>
        <taxon>Arthropoda</taxon>
        <taxon>Chelicerata</taxon>
        <taxon>Arachnida</taxon>
        <taxon>Araneae</taxon>
        <taxon>Araneomorphae</taxon>
        <taxon>Entelegynae</taxon>
        <taxon>Araneoidea</taxon>
        <taxon>Araneidae</taxon>
        <taxon>Caerostris</taxon>
    </lineage>
</organism>
<protein>
    <submittedName>
        <fullName evidence="2">Uncharacterized protein</fullName>
    </submittedName>
</protein>
<evidence type="ECO:0000256" key="1">
    <source>
        <dbReference type="SAM" id="Phobius"/>
    </source>
</evidence>
<dbReference type="AlphaFoldDB" id="A0AAV4ME40"/>
<feature type="transmembrane region" description="Helical" evidence="1">
    <location>
        <begin position="20"/>
        <end position="44"/>
    </location>
</feature>
<evidence type="ECO:0000313" key="3">
    <source>
        <dbReference type="Proteomes" id="UP001054945"/>
    </source>
</evidence>
<reference evidence="2 3" key="1">
    <citation type="submission" date="2021-06" db="EMBL/GenBank/DDBJ databases">
        <title>Caerostris extrusa draft genome.</title>
        <authorList>
            <person name="Kono N."/>
            <person name="Arakawa K."/>
        </authorList>
    </citation>
    <scope>NUCLEOTIDE SEQUENCE [LARGE SCALE GENOMIC DNA]</scope>
</reference>
<gene>
    <name evidence="2" type="ORF">CEXT_50911</name>
</gene>
<keyword evidence="1" id="KW-0812">Transmembrane</keyword>
<evidence type="ECO:0000313" key="2">
    <source>
        <dbReference type="EMBL" id="GIX70702.1"/>
    </source>
</evidence>